<keyword evidence="2" id="KW-1185">Reference proteome</keyword>
<evidence type="ECO:0000313" key="2">
    <source>
        <dbReference type="Proteomes" id="UP000235994"/>
    </source>
</evidence>
<comment type="caution">
    <text evidence="1">The sequence shown here is derived from an EMBL/GenBank/DDBJ whole genome shotgun (WGS) entry which is preliminary data.</text>
</comment>
<dbReference type="AlphaFoldDB" id="A0A2N8KEQ9"/>
<protein>
    <submittedName>
        <fullName evidence="1">Uncharacterized protein</fullName>
    </submittedName>
</protein>
<evidence type="ECO:0000313" key="1">
    <source>
        <dbReference type="EMBL" id="PND31932.1"/>
    </source>
</evidence>
<gene>
    <name evidence="1" type="ORF">C1I89_18920</name>
</gene>
<proteinExistence type="predicted"/>
<organism evidence="1 2">
    <name type="scientific">Achromobacter pulmonis</name>
    <dbReference type="NCBI Taxonomy" id="1389932"/>
    <lineage>
        <taxon>Bacteria</taxon>
        <taxon>Pseudomonadati</taxon>
        <taxon>Pseudomonadota</taxon>
        <taxon>Betaproteobacteria</taxon>
        <taxon>Burkholderiales</taxon>
        <taxon>Alcaligenaceae</taxon>
        <taxon>Achromobacter</taxon>
    </lineage>
</organism>
<dbReference type="GeneID" id="92659873"/>
<reference evidence="1 2" key="1">
    <citation type="submission" date="2018-01" db="EMBL/GenBank/DDBJ databases">
        <title>The draft genome of an aniline degradation strain ANB-1.</title>
        <authorList>
            <person name="Zhang L."/>
            <person name="Jiang J."/>
        </authorList>
    </citation>
    <scope>NUCLEOTIDE SEQUENCE [LARGE SCALE GENOMIC DNA]</scope>
    <source>
        <strain evidence="1 2">ANB-1</strain>
    </source>
</reference>
<dbReference type="EMBL" id="POQS01000005">
    <property type="protein sequence ID" value="PND31932.1"/>
    <property type="molecule type" value="Genomic_DNA"/>
</dbReference>
<accession>A0A2N8KEQ9</accession>
<dbReference type="Proteomes" id="UP000235994">
    <property type="component" value="Unassembled WGS sequence"/>
</dbReference>
<dbReference type="RefSeq" id="WP_003153638.1">
    <property type="nucleotide sequence ID" value="NZ_JBASBK010000024.1"/>
</dbReference>
<name>A0A2N8KEQ9_9BURK</name>
<sequence length="156" mass="16700">MTTVVSRTFRSSPHRDALQTWDAIVELLTQGKDGTARSELRAVTGVAASLIADQAPKSAPIVATCDGPRTRIYCLFDEDAIYGDDANEEVLGFEPLKGDWGVSLPCPKEQLGWVQSALKKHSSRIIARDLSQGIATQAQADAGQALSLDLGGFLKS</sequence>